<dbReference type="CDD" id="cd06225">
    <property type="entry name" value="HAMP"/>
    <property type="match status" value="1"/>
</dbReference>
<feature type="transmembrane region" description="Helical" evidence="14">
    <location>
        <begin position="12"/>
        <end position="31"/>
    </location>
</feature>
<evidence type="ECO:0000256" key="2">
    <source>
        <dbReference type="ARBA" id="ARBA00004651"/>
    </source>
</evidence>
<keyword evidence="12" id="KW-0902">Two-component regulatory system</keyword>
<evidence type="ECO:0000313" key="18">
    <source>
        <dbReference type="Proteomes" id="UP000239759"/>
    </source>
</evidence>
<dbReference type="InterPro" id="IPR050398">
    <property type="entry name" value="HssS/ArlS-like"/>
</dbReference>
<dbReference type="RefSeq" id="WP_104030544.1">
    <property type="nucleotide sequence ID" value="NZ_PRKQ01000001.1"/>
</dbReference>
<dbReference type="Pfam" id="PF02518">
    <property type="entry name" value="HATPase_c"/>
    <property type="match status" value="1"/>
</dbReference>
<dbReference type="PROSITE" id="PS50109">
    <property type="entry name" value="HIS_KIN"/>
    <property type="match status" value="1"/>
</dbReference>
<keyword evidence="11 14" id="KW-1133">Transmembrane helix</keyword>
<dbReference type="InterPro" id="IPR003660">
    <property type="entry name" value="HAMP_dom"/>
</dbReference>
<keyword evidence="7 14" id="KW-0812">Transmembrane</keyword>
<dbReference type="PANTHER" id="PTHR45528">
    <property type="entry name" value="SENSOR HISTIDINE KINASE CPXA"/>
    <property type="match status" value="1"/>
</dbReference>
<evidence type="ECO:0000256" key="4">
    <source>
        <dbReference type="ARBA" id="ARBA00022475"/>
    </source>
</evidence>
<keyword evidence="9 17" id="KW-0418">Kinase</keyword>
<keyword evidence="5" id="KW-0597">Phosphoprotein</keyword>
<dbReference type="EMBL" id="PRKQ01000001">
    <property type="protein sequence ID" value="PPB13179.1"/>
    <property type="molecule type" value="Genomic_DNA"/>
</dbReference>
<dbReference type="Gene3D" id="6.10.340.10">
    <property type="match status" value="1"/>
</dbReference>
<keyword evidence="8" id="KW-0547">Nucleotide-binding</keyword>
<dbReference type="SMART" id="SM00387">
    <property type="entry name" value="HATPase_c"/>
    <property type="match status" value="1"/>
</dbReference>
<evidence type="ECO:0000256" key="3">
    <source>
        <dbReference type="ARBA" id="ARBA00012438"/>
    </source>
</evidence>
<dbReference type="CDD" id="cd00082">
    <property type="entry name" value="HisKA"/>
    <property type="match status" value="1"/>
</dbReference>
<evidence type="ECO:0000256" key="5">
    <source>
        <dbReference type="ARBA" id="ARBA00022553"/>
    </source>
</evidence>
<evidence type="ECO:0000259" key="15">
    <source>
        <dbReference type="PROSITE" id="PS50109"/>
    </source>
</evidence>
<evidence type="ECO:0000256" key="11">
    <source>
        <dbReference type="ARBA" id="ARBA00022989"/>
    </source>
</evidence>
<dbReference type="Pfam" id="PF00512">
    <property type="entry name" value="HisKA"/>
    <property type="match status" value="1"/>
</dbReference>
<evidence type="ECO:0000259" key="16">
    <source>
        <dbReference type="PROSITE" id="PS50885"/>
    </source>
</evidence>
<evidence type="ECO:0000256" key="6">
    <source>
        <dbReference type="ARBA" id="ARBA00022679"/>
    </source>
</evidence>
<dbReference type="PRINTS" id="PR00344">
    <property type="entry name" value="BCTRLSENSOR"/>
</dbReference>
<comment type="subcellular location">
    <subcellularLocation>
        <location evidence="2">Cell membrane</location>
        <topology evidence="2">Multi-pass membrane protein</topology>
    </subcellularLocation>
</comment>
<dbReference type="GO" id="GO:0005886">
    <property type="term" value="C:plasma membrane"/>
    <property type="evidence" value="ECO:0007669"/>
    <property type="project" value="UniProtKB-SubCell"/>
</dbReference>
<accession>A0AAP8QIK3</accession>
<dbReference type="EC" id="2.7.13.3" evidence="3"/>
<evidence type="ECO:0000256" key="10">
    <source>
        <dbReference type="ARBA" id="ARBA00022840"/>
    </source>
</evidence>
<dbReference type="SUPFAM" id="SSF55874">
    <property type="entry name" value="ATPase domain of HSP90 chaperone/DNA topoisomerase II/histidine kinase"/>
    <property type="match status" value="1"/>
</dbReference>
<evidence type="ECO:0000313" key="17">
    <source>
        <dbReference type="EMBL" id="PPB13179.1"/>
    </source>
</evidence>
<evidence type="ECO:0000256" key="13">
    <source>
        <dbReference type="ARBA" id="ARBA00023136"/>
    </source>
</evidence>
<sequence>MGKVIRSFRFKMILLLGLSMLLSGTITYMFYKALQFYYHSQVRFENPLTTIRYFMRDMGDINFFLLIFIPLSILFFFLLTKPYATYFQEISNGIYHLANGEFTRKVHISANDEFGDIAKDINLASEKLQKAVERGDFAENSKDQLVLNLAHDLRTPLTSVLGYLDFILQDDQLTSEQVRHFTTIAFTKSQRLEKLIDELFEITRMNYGMLTIEKKPIDLSELLIQLTEELYPAFEKNQLTARLNVTPHLNILGDGELLARVFENLLTNAIRYGSDGQFVDITCYLDVEDVVVEVVNYGDCIPLEELPHIFEMFYTGDQARTHQGGSTGLGLFIAKNIVEQHNGTISVQSNLIHTRFEVRLPQESHHKNKIESPSQ</sequence>
<dbReference type="SMART" id="SM00388">
    <property type="entry name" value="HisKA"/>
    <property type="match status" value="1"/>
</dbReference>
<dbReference type="Gene3D" id="3.30.565.10">
    <property type="entry name" value="Histidine kinase-like ATPase, C-terminal domain"/>
    <property type="match status" value="1"/>
</dbReference>
<evidence type="ECO:0000256" key="12">
    <source>
        <dbReference type="ARBA" id="ARBA00023012"/>
    </source>
</evidence>
<feature type="transmembrane region" description="Helical" evidence="14">
    <location>
        <begin position="61"/>
        <end position="79"/>
    </location>
</feature>
<evidence type="ECO:0000256" key="1">
    <source>
        <dbReference type="ARBA" id="ARBA00000085"/>
    </source>
</evidence>
<dbReference type="PROSITE" id="PS50885">
    <property type="entry name" value="HAMP"/>
    <property type="match status" value="1"/>
</dbReference>
<dbReference type="Proteomes" id="UP000239759">
    <property type="component" value="Unassembled WGS sequence"/>
</dbReference>
<dbReference type="InterPro" id="IPR003661">
    <property type="entry name" value="HisK_dim/P_dom"/>
</dbReference>
<keyword evidence="4" id="KW-1003">Cell membrane</keyword>
<dbReference type="GO" id="GO:0000155">
    <property type="term" value="F:phosphorelay sensor kinase activity"/>
    <property type="evidence" value="ECO:0007669"/>
    <property type="project" value="InterPro"/>
</dbReference>
<comment type="catalytic activity">
    <reaction evidence="1">
        <text>ATP + protein L-histidine = ADP + protein N-phospho-L-histidine.</text>
        <dbReference type="EC" id="2.7.13.3"/>
    </reaction>
</comment>
<dbReference type="GO" id="GO:0005524">
    <property type="term" value="F:ATP binding"/>
    <property type="evidence" value="ECO:0007669"/>
    <property type="project" value="UniProtKB-KW"/>
</dbReference>
<comment type="caution">
    <text evidence="17">The sequence shown here is derived from an EMBL/GenBank/DDBJ whole genome shotgun (WGS) entry which is preliminary data.</text>
</comment>
<evidence type="ECO:0000256" key="8">
    <source>
        <dbReference type="ARBA" id="ARBA00022741"/>
    </source>
</evidence>
<gene>
    <name evidence="17" type="ORF">C4A77_02035</name>
</gene>
<evidence type="ECO:0000256" key="14">
    <source>
        <dbReference type="SAM" id="Phobius"/>
    </source>
</evidence>
<dbReference type="SUPFAM" id="SSF47384">
    <property type="entry name" value="Homodimeric domain of signal transducing histidine kinase"/>
    <property type="match status" value="1"/>
</dbReference>
<dbReference type="Gene3D" id="1.10.287.130">
    <property type="match status" value="1"/>
</dbReference>
<dbReference type="InterPro" id="IPR004358">
    <property type="entry name" value="Sig_transdc_His_kin-like_C"/>
</dbReference>
<name>A0AAP8QIK3_BRELA</name>
<dbReference type="AlphaFoldDB" id="A0AAP8QIK3"/>
<dbReference type="InterPro" id="IPR005467">
    <property type="entry name" value="His_kinase_dom"/>
</dbReference>
<dbReference type="FunFam" id="3.30.565.10:FF:000013">
    <property type="entry name" value="Two-component sensor histidine kinase"/>
    <property type="match status" value="1"/>
</dbReference>
<dbReference type="SMART" id="SM00304">
    <property type="entry name" value="HAMP"/>
    <property type="match status" value="1"/>
</dbReference>
<dbReference type="FunFam" id="1.10.287.130:FF:000001">
    <property type="entry name" value="Two-component sensor histidine kinase"/>
    <property type="match status" value="1"/>
</dbReference>
<dbReference type="InterPro" id="IPR036890">
    <property type="entry name" value="HATPase_C_sf"/>
</dbReference>
<keyword evidence="6" id="KW-0808">Transferase</keyword>
<keyword evidence="13 14" id="KW-0472">Membrane</keyword>
<feature type="domain" description="Histidine kinase" evidence="15">
    <location>
        <begin position="148"/>
        <end position="364"/>
    </location>
</feature>
<dbReference type="PANTHER" id="PTHR45528:SF1">
    <property type="entry name" value="SENSOR HISTIDINE KINASE CPXA"/>
    <property type="match status" value="1"/>
</dbReference>
<evidence type="ECO:0000256" key="7">
    <source>
        <dbReference type="ARBA" id="ARBA00022692"/>
    </source>
</evidence>
<evidence type="ECO:0000256" key="9">
    <source>
        <dbReference type="ARBA" id="ARBA00022777"/>
    </source>
</evidence>
<organism evidence="17 18">
    <name type="scientific">Brevibacillus laterosporus</name>
    <name type="common">Bacillus laterosporus</name>
    <dbReference type="NCBI Taxonomy" id="1465"/>
    <lineage>
        <taxon>Bacteria</taxon>
        <taxon>Bacillati</taxon>
        <taxon>Bacillota</taxon>
        <taxon>Bacilli</taxon>
        <taxon>Bacillales</taxon>
        <taxon>Paenibacillaceae</taxon>
        <taxon>Brevibacillus</taxon>
    </lineage>
</organism>
<dbReference type="InterPro" id="IPR036097">
    <property type="entry name" value="HisK_dim/P_sf"/>
</dbReference>
<reference evidence="17 18" key="1">
    <citation type="submission" date="2018-02" db="EMBL/GenBank/DDBJ databases">
        <title>Comparative analysis of genomes of three Brevibacillus laterosporus strains producers of potent antimicrobials isolated from silage.</title>
        <authorList>
            <person name="Kojic M."/>
            <person name="Miljkovic M."/>
            <person name="Studholme D."/>
            <person name="Filipic B."/>
        </authorList>
    </citation>
    <scope>NUCLEOTIDE SEQUENCE [LARGE SCALE GENOMIC DNA]</scope>
    <source>
        <strain evidence="17 18">BGSP11</strain>
    </source>
</reference>
<keyword evidence="10" id="KW-0067">ATP-binding</keyword>
<protein>
    <recommendedName>
        <fullName evidence="3">histidine kinase</fullName>
        <ecNumber evidence="3">2.7.13.3</ecNumber>
    </recommendedName>
</protein>
<proteinExistence type="predicted"/>
<dbReference type="InterPro" id="IPR003594">
    <property type="entry name" value="HATPase_dom"/>
</dbReference>
<feature type="domain" description="HAMP" evidence="16">
    <location>
        <begin position="88"/>
        <end position="133"/>
    </location>
</feature>